<protein>
    <recommendedName>
        <fullName evidence="1">Phage FDXHR zinc binding domain-containing protein</fullName>
    </recommendedName>
</protein>
<reference evidence="2" key="1">
    <citation type="submission" date="2024-06" db="EMBL/GenBank/DDBJ databases">
        <title>Complete genome sequence of the cellulolytic actinobacterium, Cellulosimicrobium ES-005.</title>
        <authorList>
            <person name="Matthews C.T."/>
            <person name="Underwood K.D."/>
            <person name="Ghanchi K.M."/>
            <person name="Fields S.D."/>
            <person name="Gardner S.G."/>
        </authorList>
    </citation>
    <scope>NUCLEOTIDE SEQUENCE</scope>
    <source>
        <strain evidence="2">ES-005</strain>
    </source>
</reference>
<dbReference type="Pfam" id="PF24071">
    <property type="entry name" value="Phage_zn_bind_3"/>
    <property type="match status" value="1"/>
</dbReference>
<gene>
    <name evidence="2" type="ORF">ABRQ22_14615</name>
</gene>
<dbReference type="InterPro" id="IPR058158">
    <property type="entry name" value="Phage_zn-bd_3"/>
</dbReference>
<accession>A0AAU8FZE4</accession>
<proteinExistence type="predicted"/>
<dbReference type="AlphaFoldDB" id="A0AAU8FZE4"/>
<dbReference type="EMBL" id="CP159290">
    <property type="protein sequence ID" value="XCH28829.1"/>
    <property type="molecule type" value="Genomic_DNA"/>
</dbReference>
<evidence type="ECO:0000259" key="1">
    <source>
        <dbReference type="Pfam" id="PF24071"/>
    </source>
</evidence>
<name>A0AAU8FZE4_9MICO</name>
<evidence type="ECO:0000313" key="2">
    <source>
        <dbReference type="EMBL" id="XCH28829.1"/>
    </source>
</evidence>
<sequence length="79" mass="9308">MIVRHRCGKSWKQRGEKSGHCGGCHLTFYGQRSFDEHRRDGRCLNPAELEGWWIDKLDHWHSRPRMTDTELETAWGVTA</sequence>
<feature type="domain" description="Phage FDXHR zinc binding" evidence="1">
    <location>
        <begin position="5"/>
        <end position="48"/>
    </location>
</feature>
<organism evidence="2">
    <name type="scientific">Cellulosimicrobium sp. ES-005</name>
    <dbReference type="NCBI Taxonomy" id="3163031"/>
    <lineage>
        <taxon>Bacteria</taxon>
        <taxon>Bacillati</taxon>
        <taxon>Actinomycetota</taxon>
        <taxon>Actinomycetes</taxon>
        <taxon>Micrococcales</taxon>
        <taxon>Promicromonosporaceae</taxon>
        <taxon>Cellulosimicrobium</taxon>
    </lineage>
</organism>
<dbReference type="RefSeq" id="WP_144721138.1">
    <property type="nucleotide sequence ID" value="NZ_CP159290.1"/>
</dbReference>